<dbReference type="EC" id="2.7.7.7" evidence="16"/>
<dbReference type="PROSITE" id="PS50173">
    <property type="entry name" value="UMUC"/>
    <property type="match status" value="1"/>
</dbReference>
<evidence type="ECO:0000313" key="19">
    <source>
        <dbReference type="EMBL" id="PNV65622.1"/>
    </source>
</evidence>
<feature type="region of interest" description="Disordered" evidence="17">
    <location>
        <begin position="440"/>
        <end position="459"/>
    </location>
</feature>
<keyword evidence="5 16" id="KW-0808">Transferase</keyword>
<evidence type="ECO:0000256" key="14">
    <source>
        <dbReference type="ARBA" id="ARBA00025589"/>
    </source>
</evidence>
<evidence type="ECO:0000256" key="8">
    <source>
        <dbReference type="ARBA" id="ARBA00022723"/>
    </source>
</evidence>
<dbReference type="PANTHER" id="PTHR11076:SF33">
    <property type="entry name" value="DNA POLYMERASE KAPPA"/>
    <property type="match status" value="1"/>
</dbReference>
<dbReference type="GO" id="GO:0003887">
    <property type="term" value="F:DNA-directed DNA polymerase activity"/>
    <property type="evidence" value="ECO:0007669"/>
    <property type="project" value="UniProtKB-UniRule"/>
</dbReference>
<dbReference type="Proteomes" id="UP000236488">
    <property type="component" value="Unassembled WGS sequence"/>
</dbReference>
<sequence>MRRESPHTASEAPVGPEGGAARKAADADAAARDGQDTLPLPPWKGPAILLVDLDAFFASVEQLDHPAWRGKPVIVGGDPDKRGVVSTASYEARPYGVRSAMPSSTAYRLCPHAIWTRGRFDRYREVSNEIMDILRSETPHVQQVSIDEAFLDVSPTAVNREHPVEVARRIQRRVEELGVTCSIGVGTSKTVAKIASDMDKPRGLTVVYPGGERDFLGPLPVRTMSGIGAAAEEKLRSRGIRTLGELADADEGMLLRAFGKNGRVMHVRANGGDDAPVAQDDDVKSVSNEMTFAVDLTARDEVEGAIATIAAKVGRRLRRKGLRGRTISLRMRYDDRSVRSVQRQLAAPSDDELAYTPLLHRMMDELWQPGMPVRLIGVGMAGFEEDEGVQEALFDIAKVAPSEDDVRPSIPDEGKRRGLIEATDLVKDRFGETAVRFGRELRGEGNTTGSAAKNPADYK</sequence>
<evidence type="ECO:0000259" key="18">
    <source>
        <dbReference type="PROSITE" id="PS50173"/>
    </source>
</evidence>
<dbReference type="GO" id="GO:0006261">
    <property type="term" value="P:DNA-templated DNA replication"/>
    <property type="evidence" value="ECO:0007669"/>
    <property type="project" value="UniProtKB-UniRule"/>
</dbReference>
<feature type="domain" description="UmuC" evidence="18">
    <location>
        <begin position="48"/>
        <end position="228"/>
    </location>
</feature>
<comment type="function">
    <text evidence="14 16">Poorly processive, error-prone DNA polymerase involved in untargeted mutagenesis. Copies undamaged DNA at stalled replication forks, which arise in vivo from mismatched or misaligned primer ends. These misaligned primers can be extended by PolIV. Exhibits no 3'-5' exonuclease (proofreading) activity. May be involved in translesional synthesis, in conjunction with the beta clamp from PolIII.</text>
</comment>
<dbReference type="Gene3D" id="3.40.1170.60">
    <property type="match status" value="1"/>
</dbReference>
<reference evidence="19 20" key="1">
    <citation type="journal article" date="2018" name="Int. J. Syst. Evol. Microbiol.">
        <title>Rubneribacter badeniensis gen. nov., sp. nov. and Enteroscipio rubneri gen. nov., sp. nov., new members of the Eggerthellaceae isolated from human faeces.</title>
        <authorList>
            <person name="Danylec N."/>
            <person name="Gobl A."/>
            <person name="Stoll D.A."/>
            <person name="Hetzer B."/>
            <person name="Kulling S.E."/>
            <person name="Huch M."/>
        </authorList>
    </citation>
    <scope>NUCLEOTIDE SEQUENCE [LARGE SCALE GENOMIC DNA]</scope>
    <source>
        <strain evidence="19 20">ResAG-85</strain>
    </source>
</reference>
<keyword evidence="6 16" id="KW-0548">Nucleotidyltransferase</keyword>
<gene>
    <name evidence="16" type="primary">dinB</name>
    <name evidence="19" type="ORF">C2L80_05690</name>
</gene>
<feature type="region of interest" description="Disordered" evidence="17">
    <location>
        <begin position="1"/>
        <end position="39"/>
    </location>
</feature>
<keyword evidence="4 16" id="KW-0963">Cytoplasm</keyword>
<name>A0A2K2U5W4_9ACTN</name>
<protein>
    <recommendedName>
        <fullName evidence="16">DNA polymerase IV</fullName>
        <shortName evidence="16">Pol IV</shortName>
        <ecNumber evidence="16">2.7.7.7</ecNumber>
    </recommendedName>
</protein>
<dbReference type="InterPro" id="IPR043128">
    <property type="entry name" value="Rev_trsase/Diguanyl_cyclase"/>
</dbReference>
<evidence type="ECO:0000256" key="11">
    <source>
        <dbReference type="ARBA" id="ARBA00022932"/>
    </source>
</evidence>
<evidence type="ECO:0000256" key="4">
    <source>
        <dbReference type="ARBA" id="ARBA00022490"/>
    </source>
</evidence>
<dbReference type="PANTHER" id="PTHR11076">
    <property type="entry name" value="DNA REPAIR POLYMERASE UMUC / TRANSFERASE FAMILY MEMBER"/>
    <property type="match status" value="1"/>
</dbReference>
<keyword evidence="13 16" id="KW-0234">DNA repair</keyword>
<evidence type="ECO:0000256" key="6">
    <source>
        <dbReference type="ARBA" id="ARBA00022695"/>
    </source>
</evidence>
<evidence type="ECO:0000256" key="13">
    <source>
        <dbReference type="ARBA" id="ARBA00023204"/>
    </source>
</evidence>
<dbReference type="NCBIfam" id="NF002677">
    <property type="entry name" value="PRK02406.1"/>
    <property type="match status" value="1"/>
</dbReference>
<dbReference type="InterPro" id="IPR001126">
    <property type="entry name" value="UmuC"/>
</dbReference>
<evidence type="ECO:0000256" key="12">
    <source>
        <dbReference type="ARBA" id="ARBA00023125"/>
    </source>
</evidence>
<comment type="subcellular location">
    <subcellularLocation>
        <location evidence="1 16">Cytoplasm</location>
    </subcellularLocation>
</comment>
<proteinExistence type="inferred from homology"/>
<evidence type="ECO:0000256" key="10">
    <source>
        <dbReference type="ARBA" id="ARBA00022842"/>
    </source>
</evidence>
<feature type="active site" evidence="16">
    <location>
        <position position="148"/>
    </location>
</feature>
<evidence type="ECO:0000256" key="17">
    <source>
        <dbReference type="SAM" id="MobiDB-lite"/>
    </source>
</evidence>
<feature type="site" description="Substrate discrimination" evidence="16">
    <location>
        <position position="57"/>
    </location>
</feature>
<dbReference type="InterPro" id="IPR017961">
    <property type="entry name" value="DNA_pol_Y-fam_little_finger"/>
</dbReference>
<dbReference type="GO" id="GO:0000287">
    <property type="term" value="F:magnesium ion binding"/>
    <property type="evidence" value="ECO:0007669"/>
    <property type="project" value="UniProtKB-UniRule"/>
</dbReference>
<dbReference type="GO" id="GO:0005829">
    <property type="term" value="C:cytosol"/>
    <property type="evidence" value="ECO:0007669"/>
    <property type="project" value="TreeGrafter"/>
</dbReference>
<feature type="binding site" evidence="16">
    <location>
        <position position="147"/>
    </location>
    <ligand>
        <name>Mg(2+)</name>
        <dbReference type="ChEBI" id="CHEBI:18420"/>
    </ligand>
</feature>
<organism evidence="19 20">
    <name type="scientific">Rubneribacter badeniensis</name>
    <dbReference type="NCBI Taxonomy" id="2070688"/>
    <lineage>
        <taxon>Bacteria</taxon>
        <taxon>Bacillati</taxon>
        <taxon>Actinomycetota</taxon>
        <taxon>Coriobacteriia</taxon>
        <taxon>Eggerthellales</taxon>
        <taxon>Eggerthellaceae</taxon>
        <taxon>Rubneribacter</taxon>
    </lineage>
</organism>
<dbReference type="HAMAP" id="MF_01113">
    <property type="entry name" value="DNApol_IV"/>
    <property type="match status" value="1"/>
</dbReference>
<evidence type="ECO:0000256" key="3">
    <source>
        <dbReference type="ARBA" id="ARBA00022457"/>
    </source>
</evidence>
<dbReference type="InterPro" id="IPR043502">
    <property type="entry name" value="DNA/RNA_pol_sf"/>
</dbReference>
<keyword evidence="12 16" id="KW-0238">DNA-binding</keyword>
<dbReference type="CDD" id="cd03586">
    <property type="entry name" value="PolY_Pol_IV_kappa"/>
    <property type="match status" value="1"/>
</dbReference>
<dbReference type="Gene3D" id="3.30.1490.100">
    <property type="entry name" value="DNA polymerase, Y-family, little finger domain"/>
    <property type="match status" value="1"/>
</dbReference>
<dbReference type="GO" id="GO:0003684">
    <property type="term" value="F:damaged DNA binding"/>
    <property type="evidence" value="ECO:0007669"/>
    <property type="project" value="InterPro"/>
</dbReference>
<evidence type="ECO:0000256" key="7">
    <source>
        <dbReference type="ARBA" id="ARBA00022705"/>
    </source>
</evidence>
<dbReference type="InterPro" id="IPR050116">
    <property type="entry name" value="DNA_polymerase-Y"/>
</dbReference>
<evidence type="ECO:0000256" key="9">
    <source>
        <dbReference type="ARBA" id="ARBA00022763"/>
    </source>
</evidence>
<keyword evidence="11 16" id="KW-0239">DNA-directed DNA polymerase</keyword>
<dbReference type="InterPro" id="IPR022880">
    <property type="entry name" value="DNApol_IV"/>
</dbReference>
<keyword evidence="3 16" id="KW-0515">Mutator protein</keyword>
<comment type="catalytic activity">
    <reaction evidence="15 16">
        <text>DNA(n) + a 2'-deoxyribonucleoside 5'-triphosphate = DNA(n+1) + diphosphate</text>
        <dbReference type="Rhea" id="RHEA:22508"/>
        <dbReference type="Rhea" id="RHEA-COMP:17339"/>
        <dbReference type="Rhea" id="RHEA-COMP:17340"/>
        <dbReference type="ChEBI" id="CHEBI:33019"/>
        <dbReference type="ChEBI" id="CHEBI:61560"/>
        <dbReference type="ChEBI" id="CHEBI:173112"/>
        <dbReference type="EC" id="2.7.7.7"/>
    </reaction>
</comment>
<keyword evidence="10 16" id="KW-0460">Magnesium</keyword>
<dbReference type="GO" id="GO:0042276">
    <property type="term" value="P:error-prone translesion synthesis"/>
    <property type="evidence" value="ECO:0007669"/>
    <property type="project" value="TreeGrafter"/>
</dbReference>
<feature type="compositionally biased region" description="Basic and acidic residues" evidence="17">
    <location>
        <begin position="23"/>
        <end position="35"/>
    </location>
</feature>
<accession>A0A2K2U5W4</accession>
<comment type="caution">
    <text evidence="19">The sequence shown here is derived from an EMBL/GenBank/DDBJ whole genome shotgun (WGS) entry which is preliminary data.</text>
</comment>
<dbReference type="Pfam" id="PF00817">
    <property type="entry name" value="IMS"/>
    <property type="match status" value="1"/>
</dbReference>
<evidence type="ECO:0000256" key="5">
    <source>
        <dbReference type="ARBA" id="ARBA00022679"/>
    </source>
</evidence>
<dbReference type="AlphaFoldDB" id="A0A2K2U5W4"/>
<comment type="similarity">
    <text evidence="2 16">Belongs to the DNA polymerase type-Y family.</text>
</comment>
<dbReference type="GO" id="GO:0006281">
    <property type="term" value="P:DNA repair"/>
    <property type="evidence" value="ECO:0007669"/>
    <property type="project" value="UniProtKB-UniRule"/>
</dbReference>
<feature type="binding site" evidence="16">
    <location>
        <position position="52"/>
    </location>
    <ligand>
        <name>Mg(2+)</name>
        <dbReference type="ChEBI" id="CHEBI:18420"/>
    </ligand>
</feature>
<dbReference type="InterPro" id="IPR036775">
    <property type="entry name" value="DNA_pol_Y-fam_lit_finger_sf"/>
</dbReference>
<dbReference type="Gene3D" id="3.30.70.270">
    <property type="match status" value="1"/>
</dbReference>
<evidence type="ECO:0000256" key="15">
    <source>
        <dbReference type="ARBA" id="ARBA00049244"/>
    </source>
</evidence>
<evidence type="ECO:0000256" key="16">
    <source>
        <dbReference type="HAMAP-Rule" id="MF_01113"/>
    </source>
</evidence>
<keyword evidence="7 16" id="KW-0235">DNA replication</keyword>
<dbReference type="Pfam" id="PF11799">
    <property type="entry name" value="IMS_C"/>
    <property type="match status" value="1"/>
</dbReference>
<dbReference type="SUPFAM" id="SSF100879">
    <property type="entry name" value="Lesion bypass DNA polymerase (Y-family), little finger domain"/>
    <property type="match status" value="1"/>
</dbReference>
<evidence type="ECO:0000313" key="20">
    <source>
        <dbReference type="Proteomes" id="UP000236488"/>
    </source>
</evidence>
<keyword evidence="8 16" id="KW-0479">Metal-binding</keyword>
<dbReference type="FunFam" id="3.40.1170.60:FF:000001">
    <property type="entry name" value="DNA polymerase IV"/>
    <property type="match status" value="1"/>
</dbReference>
<dbReference type="SUPFAM" id="SSF56672">
    <property type="entry name" value="DNA/RNA polymerases"/>
    <property type="match status" value="1"/>
</dbReference>
<dbReference type="EMBL" id="PPEL01000023">
    <property type="protein sequence ID" value="PNV65622.1"/>
    <property type="molecule type" value="Genomic_DNA"/>
</dbReference>
<dbReference type="GO" id="GO:0009432">
    <property type="term" value="P:SOS response"/>
    <property type="evidence" value="ECO:0007669"/>
    <property type="project" value="TreeGrafter"/>
</dbReference>
<keyword evidence="9 16" id="KW-0227">DNA damage</keyword>
<evidence type="ECO:0000256" key="2">
    <source>
        <dbReference type="ARBA" id="ARBA00010945"/>
    </source>
</evidence>
<comment type="subunit">
    <text evidence="16">Monomer.</text>
</comment>
<comment type="cofactor">
    <cofactor evidence="16">
        <name>Mg(2+)</name>
        <dbReference type="ChEBI" id="CHEBI:18420"/>
    </cofactor>
    <text evidence="16">Binds 2 magnesium ions per subunit.</text>
</comment>
<dbReference type="Gene3D" id="1.10.150.20">
    <property type="entry name" value="5' to 3' exonuclease, C-terminal subdomain"/>
    <property type="match status" value="1"/>
</dbReference>
<keyword evidence="20" id="KW-1185">Reference proteome</keyword>
<evidence type="ECO:0000256" key="1">
    <source>
        <dbReference type="ARBA" id="ARBA00004496"/>
    </source>
</evidence>